<dbReference type="Proteomes" id="UP000324701">
    <property type="component" value="Unassembled WGS sequence"/>
</dbReference>
<reference evidence="1 2" key="1">
    <citation type="submission" date="2019-09" db="EMBL/GenBank/DDBJ databases">
        <title>Report of infection by Mycobacterium simiae a patient suffering from pulmonary tuberculosis.</title>
        <authorList>
            <person name="Mohanty P.S."/>
            <person name="Bansal A.K."/>
            <person name="Singh H."/>
            <person name="Sharma S."/>
            <person name="Patil S.A."/>
            <person name="Upadhaya P."/>
            <person name="Singh P.K."/>
            <person name="Kumar D."/>
            <person name="Kumar S."/>
            <person name="Singh R.K."/>
            <person name="Chaudhary B."/>
        </authorList>
    </citation>
    <scope>NUCLEOTIDE SEQUENCE [LARGE SCALE GENOMIC DNA]</scope>
    <source>
        <strain evidence="1 2">JAL-560-SIM</strain>
    </source>
</reference>
<protein>
    <submittedName>
        <fullName evidence="1">Uncharacterized protein</fullName>
    </submittedName>
</protein>
<gene>
    <name evidence="1" type="ORF">F0Q45_10645</name>
</gene>
<accession>A0A5B1BQF0</accession>
<dbReference type="InterPro" id="IPR045730">
    <property type="entry name" value="DUF6084"/>
</dbReference>
<keyword evidence="2" id="KW-1185">Reference proteome</keyword>
<dbReference type="Pfam" id="PF19562">
    <property type="entry name" value="DUF6084"/>
    <property type="match status" value="1"/>
</dbReference>
<evidence type="ECO:0000313" key="2">
    <source>
        <dbReference type="Proteomes" id="UP000324701"/>
    </source>
</evidence>
<sequence>MNDQPLDVSFAVLDVAPEPYSVSPILTARVGIDVSGDEPVHAIALRCQVRIEPLRRSYSDDEATGLVDLFGARERWASTQRTLLWQHCTAMVPGFTGHTTVALPLDCTYDFEVAAAKYLHALRDGALPLQFLFSGTIFVKAARGFSVQHVSWDCDARYDMPVAVWRDLIAQHYPNTGWVRLNHDTIGALARYKSARGLLDLDHAITELIVEASAPKAAL</sequence>
<dbReference type="OrthoDB" id="115056at2"/>
<evidence type="ECO:0000313" key="1">
    <source>
        <dbReference type="EMBL" id="KAA1250261.1"/>
    </source>
</evidence>
<dbReference type="AlphaFoldDB" id="A0A5B1BQF0"/>
<name>A0A5B1BQF0_MYCSI</name>
<dbReference type="RefSeq" id="WP_149653923.1">
    <property type="nucleotide sequence ID" value="NZ_VTZN01000051.1"/>
</dbReference>
<dbReference type="EMBL" id="VTZN01000051">
    <property type="protein sequence ID" value="KAA1250261.1"/>
    <property type="molecule type" value="Genomic_DNA"/>
</dbReference>
<organism evidence="1 2">
    <name type="scientific">Mycobacterium simiae</name>
    <name type="common">Mycobacterium habana</name>
    <dbReference type="NCBI Taxonomy" id="1784"/>
    <lineage>
        <taxon>Bacteria</taxon>
        <taxon>Bacillati</taxon>
        <taxon>Actinomycetota</taxon>
        <taxon>Actinomycetes</taxon>
        <taxon>Mycobacteriales</taxon>
        <taxon>Mycobacteriaceae</taxon>
        <taxon>Mycobacterium</taxon>
        <taxon>Mycobacterium simiae complex</taxon>
    </lineage>
</organism>
<proteinExistence type="predicted"/>
<comment type="caution">
    <text evidence="1">The sequence shown here is derived from an EMBL/GenBank/DDBJ whole genome shotgun (WGS) entry which is preliminary data.</text>
</comment>